<sequence>MKGNLKTRGSAGLLVVSWCAREQWVFCNVSLVKQEITLGSCAAFRCCYGDAQLISSRADNFIQPPPASCQSAGCPQAIDRAVSLAEMCRSLSSGHAWSLRAGGAFASEEGRSLARAEAQPLPGIVLCHARA</sequence>
<evidence type="ECO:0000313" key="2">
    <source>
        <dbReference type="Proteomes" id="UP001152622"/>
    </source>
</evidence>
<evidence type="ECO:0000313" key="1">
    <source>
        <dbReference type="EMBL" id="KAJ8355389.1"/>
    </source>
</evidence>
<dbReference type="AlphaFoldDB" id="A0A9Q1IVG7"/>
<proteinExistence type="predicted"/>
<name>A0A9Q1IVG7_SYNKA</name>
<keyword evidence="2" id="KW-1185">Reference proteome</keyword>
<dbReference type="EMBL" id="JAINUF010000006">
    <property type="protein sequence ID" value="KAJ8355389.1"/>
    <property type="molecule type" value="Genomic_DNA"/>
</dbReference>
<accession>A0A9Q1IVG7</accession>
<dbReference type="Proteomes" id="UP001152622">
    <property type="component" value="Chromosome 6"/>
</dbReference>
<reference evidence="1" key="1">
    <citation type="journal article" date="2023" name="Science">
        <title>Genome structures resolve the early diversification of teleost fishes.</title>
        <authorList>
            <person name="Parey E."/>
            <person name="Louis A."/>
            <person name="Montfort J."/>
            <person name="Bouchez O."/>
            <person name="Roques C."/>
            <person name="Iampietro C."/>
            <person name="Lluch J."/>
            <person name="Castinel A."/>
            <person name="Donnadieu C."/>
            <person name="Desvignes T."/>
            <person name="Floi Bucao C."/>
            <person name="Jouanno E."/>
            <person name="Wen M."/>
            <person name="Mejri S."/>
            <person name="Dirks R."/>
            <person name="Jansen H."/>
            <person name="Henkel C."/>
            <person name="Chen W.J."/>
            <person name="Zahm M."/>
            <person name="Cabau C."/>
            <person name="Klopp C."/>
            <person name="Thompson A.W."/>
            <person name="Robinson-Rechavi M."/>
            <person name="Braasch I."/>
            <person name="Lecointre G."/>
            <person name="Bobe J."/>
            <person name="Postlethwait J.H."/>
            <person name="Berthelot C."/>
            <person name="Roest Crollius H."/>
            <person name="Guiguen Y."/>
        </authorList>
    </citation>
    <scope>NUCLEOTIDE SEQUENCE</scope>
    <source>
        <strain evidence="1">WJC10195</strain>
    </source>
</reference>
<protein>
    <submittedName>
        <fullName evidence="1">Uncharacterized protein</fullName>
    </submittedName>
</protein>
<organism evidence="1 2">
    <name type="scientific">Synaphobranchus kaupii</name>
    <name type="common">Kaup's arrowtooth eel</name>
    <dbReference type="NCBI Taxonomy" id="118154"/>
    <lineage>
        <taxon>Eukaryota</taxon>
        <taxon>Metazoa</taxon>
        <taxon>Chordata</taxon>
        <taxon>Craniata</taxon>
        <taxon>Vertebrata</taxon>
        <taxon>Euteleostomi</taxon>
        <taxon>Actinopterygii</taxon>
        <taxon>Neopterygii</taxon>
        <taxon>Teleostei</taxon>
        <taxon>Anguilliformes</taxon>
        <taxon>Synaphobranchidae</taxon>
        <taxon>Synaphobranchus</taxon>
    </lineage>
</organism>
<gene>
    <name evidence="1" type="ORF">SKAU_G00181830</name>
</gene>
<comment type="caution">
    <text evidence="1">The sequence shown here is derived from an EMBL/GenBank/DDBJ whole genome shotgun (WGS) entry which is preliminary data.</text>
</comment>